<keyword evidence="4 5" id="KW-0732">Signal</keyword>
<keyword evidence="3" id="KW-0813">Transport</keyword>
<sequence length="327" mass="36128">MNGNKNGNLLLGFILLFALFLSACGAQGSQSSGEPAVPAANDAKSPVENTSRTYQDVIGAVEIPAEPKRIVAPYVEDALITLGVKPAMQWALGDLVQEYLQPHLKDVPRLDFTDGVNMEALIQANPDLIVLYTKNLAENGAYEQFNKIAPTYAFDDATVDWRGTLHILGQMLNKTDAAEKAIQHYDQKVAEAKEKLQPITNGKTFAVIRIKPKEVLLMDGTYYSGPILYQDLGLQPHKLVRELAWEYHKPLSLEVLPELDADYIFLLVQGEAAKVKVKELTDSSIWKGLPAVKNGHVFEVDNTYWMASGAIANEMKIDDVVKYITSP</sequence>
<accession>A0A0K9YP23</accession>
<evidence type="ECO:0000313" key="8">
    <source>
        <dbReference type="EMBL" id="KNB70426.1"/>
    </source>
</evidence>
<dbReference type="Proteomes" id="UP000036834">
    <property type="component" value="Unassembled WGS sequence"/>
</dbReference>
<comment type="subcellular location">
    <subcellularLocation>
        <location evidence="1">Cell envelope</location>
    </subcellularLocation>
</comment>
<feature type="chain" id="PRO_5039199265" evidence="5">
    <location>
        <begin position="26"/>
        <end position="327"/>
    </location>
</feature>
<proteinExistence type="inferred from homology"/>
<feature type="domain" description="Fe/B12 periplasmic-binding" evidence="6">
    <location>
        <begin position="67"/>
        <end position="327"/>
    </location>
</feature>
<dbReference type="Proteomes" id="UP000319578">
    <property type="component" value="Unassembled WGS sequence"/>
</dbReference>
<dbReference type="RefSeq" id="WP_049739406.1">
    <property type="nucleotide sequence ID" value="NZ_BJON01000023.1"/>
</dbReference>
<organism evidence="8 9">
    <name type="scientific">Brevibacillus reuszeri</name>
    <dbReference type="NCBI Taxonomy" id="54915"/>
    <lineage>
        <taxon>Bacteria</taxon>
        <taxon>Bacillati</taxon>
        <taxon>Bacillota</taxon>
        <taxon>Bacilli</taxon>
        <taxon>Bacillales</taxon>
        <taxon>Paenibacillaceae</taxon>
        <taxon>Brevibacillus</taxon>
    </lineage>
</organism>
<evidence type="ECO:0000313" key="10">
    <source>
        <dbReference type="Proteomes" id="UP000319578"/>
    </source>
</evidence>
<reference evidence="9" key="1">
    <citation type="submission" date="2015-07" db="EMBL/GenBank/DDBJ databases">
        <title>Genome sequencing project for genomic taxonomy and phylogenomics of Bacillus-like bacteria.</title>
        <authorList>
            <person name="Liu B."/>
            <person name="Wang J."/>
            <person name="Zhu Y."/>
            <person name="Liu G."/>
            <person name="Chen Q."/>
            <person name="Chen Z."/>
            <person name="Lan J."/>
            <person name="Che J."/>
            <person name="Ge C."/>
            <person name="Shi H."/>
            <person name="Pan Z."/>
            <person name="Liu X."/>
        </authorList>
    </citation>
    <scope>NUCLEOTIDE SEQUENCE [LARGE SCALE GENOMIC DNA]</scope>
    <source>
        <strain evidence="9">DSM 9887</strain>
    </source>
</reference>
<keyword evidence="10" id="KW-1185">Reference proteome</keyword>
<dbReference type="PROSITE" id="PS51257">
    <property type="entry name" value="PROKAR_LIPOPROTEIN"/>
    <property type="match status" value="1"/>
</dbReference>
<evidence type="ECO:0000256" key="3">
    <source>
        <dbReference type="ARBA" id="ARBA00022448"/>
    </source>
</evidence>
<dbReference type="STRING" id="54915.ADS79_15930"/>
<reference evidence="7 10" key="3">
    <citation type="submission" date="2019-06" db="EMBL/GenBank/DDBJ databases">
        <title>Whole genome shotgun sequence of Brevibacillus reuszeri NBRC 15719.</title>
        <authorList>
            <person name="Hosoyama A."/>
            <person name="Uohara A."/>
            <person name="Ohji S."/>
            <person name="Ichikawa N."/>
        </authorList>
    </citation>
    <scope>NUCLEOTIDE SEQUENCE [LARGE SCALE GENOMIC DNA]</scope>
    <source>
        <strain evidence="7 10">NBRC 15719</strain>
    </source>
</reference>
<dbReference type="PANTHER" id="PTHR30532:SF29">
    <property type="entry name" value="FE(3+) DICITRATE-BINDING PERIPLASMIC PROTEIN"/>
    <property type="match status" value="1"/>
</dbReference>
<evidence type="ECO:0000256" key="2">
    <source>
        <dbReference type="ARBA" id="ARBA00008814"/>
    </source>
</evidence>
<dbReference type="GO" id="GO:1901678">
    <property type="term" value="P:iron coordination entity transport"/>
    <property type="evidence" value="ECO:0007669"/>
    <property type="project" value="UniProtKB-ARBA"/>
</dbReference>
<dbReference type="InterPro" id="IPR002491">
    <property type="entry name" value="ABC_transptr_periplasmic_BD"/>
</dbReference>
<dbReference type="GO" id="GO:0030288">
    <property type="term" value="C:outer membrane-bounded periplasmic space"/>
    <property type="evidence" value="ECO:0007669"/>
    <property type="project" value="TreeGrafter"/>
</dbReference>
<dbReference type="InterPro" id="IPR051313">
    <property type="entry name" value="Bact_iron-sidero_bind"/>
</dbReference>
<dbReference type="Pfam" id="PF01497">
    <property type="entry name" value="Peripla_BP_2"/>
    <property type="match status" value="1"/>
</dbReference>
<evidence type="ECO:0000313" key="7">
    <source>
        <dbReference type="EMBL" id="GED71836.1"/>
    </source>
</evidence>
<comment type="caution">
    <text evidence="8">The sequence shown here is derived from an EMBL/GenBank/DDBJ whole genome shotgun (WGS) entry which is preliminary data.</text>
</comment>
<gene>
    <name evidence="8" type="ORF">ADS79_15930</name>
    <name evidence="7" type="ORF">BRE01_55380</name>
</gene>
<dbReference type="PANTHER" id="PTHR30532">
    <property type="entry name" value="IRON III DICITRATE-BINDING PERIPLASMIC PROTEIN"/>
    <property type="match status" value="1"/>
</dbReference>
<reference evidence="8" key="2">
    <citation type="submission" date="2015-07" db="EMBL/GenBank/DDBJ databases">
        <title>MeaNS - Measles Nucleotide Surveillance Program.</title>
        <authorList>
            <person name="Tran T."/>
            <person name="Druce J."/>
        </authorList>
    </citation>
    <scope>NUCLEOTIDE SEQUENCE</scope>
    <source>
        <strain evidence="8">DSM 9887</strain>
    </source>
</reference>
<dbReference type="AlphaFoldDB" id="A0A0K9YP23"/>
<evidence type="ECO:0000256" key="5">
    <source>
        <dbReference type="SAM" id="SignalP"/>
    </source>
</evidence>
<comment type="similarity">
    <text evidence="2">Belongs to the bacterial solute-binding protein 8 family.</text>
</comment>
<feature type="signal peptide" evidence="5">
    <location>
        <begin position="1"/>
        <end position="25"/>
    </location>
</feature>
<evidence type="ECO:0000313" key="9">
    <source>
        <dbReference type="Proteomes" id="UP000036834"/>
    </source>
</evidence>
<dbReference type="SUPFAM" id="SSF53807">
    <property type="entry name" value="Helical backbone' metal receptor"/>
    <property type="match status" value="1"/>
</dbReference>
<evidence type="ECO:0000256" key="1">
    <source>
        <dbReference type="ARBA" id="ARBA00004196"/>
    </source>
</evidence>
<evidence type="ECO:0000259" key="6">
    <source>
        <dbReference type="PROSITE" id="PS50983"/>
    </source>
</evidence>
<dbReference type="OrthoDB" id="2417096at2"/>
<dbReference type="EMBL" id="BJON01000023">
    <property type="protein sequence ID" value="GED71836.1"/>
    <property type="molecule type" value="Genomic_DNA"/>
</dbReference>
<protein>
    <submittedName>
        <fullName evidence="7">Ferrichrome ABC transporter substrate-binding protein</fullName>
    </submittedName>
</protein>
<evidence type="ECO:0000256" key="4">
    <source>
        <dbReference type="ARBA" id="ARBA00022729"/>
    </source>
</evidence>
<dbReference type="PATRIC" id="fig|54915.3.peg.2213"/>
<dbReference type="PROSITE" id="PS50983">
    <property type="entry name" value="FE_B12_PBP"/>
    <property type="match status" value="1"/>
</dbReference>
<name>A0A0K9YP23_9BACL</name>
<dbReference type="Gene3D" id="3.40.50.1980">
    <property type="entry name" value="Nitrogenase molybdenum iron protein domain"/>
    <property type="match status" value="2"/>
</dbReference>
<dbReference type="EMBL" id="LGIQ01000009">
    <property type="protein sequence ID" value="KNB70426.1"/>
    <property type="molecule type" value="Genomic_DNA"/>
</dbReference>